<reference evidence="2 3" key="1">
    <citation type="submission" date="2020-06" db="EMBL/GenBank/DDBJ databases">
        <authorList>
            <person name="Li R."/>
            <person name="Bekaert M."/>
        </authorList>
    </citation>
    <scope>NUCLEOTIDE SEQUENCE [LARGE SCALE GENOMIC DNA]</scope>
    <source>
        <strain evidence="3">wild</strain>
    </source>
</reference>
<evidence type="ECO:0000256" key="1">
    <source>
        <dbReference type="SAM" id="MobiDB-lite"/>
    </source>
</evidence>
<keyword evidence="3" id="KW-1185">Reference proteome</keyword>
<dbReference type="Proteomes" id="UP000507470">
    <property type="component" value="Unassembled WGS sequence"/>
</dbReference>
<dbReference type="OrthoDB" id="6109161at2759"/>
<proteinExistence type="predicted"/>
<evidence type="ECO:0000313" key="3">
    <source>
        <dbReference type="Proteomes" id="UP000507470"/>
    </source>
</evidence>
<protein>
    <submittedName>
        <fullName evidence="2">Uncharacterized protein</fullName>
    </submittedName>
</protein>
<evidence type="ECO:0000313" key="2">
    <source>
        <dbReference type="EMBL" id="CAC5418782.1"/>
    </source>
</evidence>
<dbReference type="Gene3D" id="2.80.10.50">
    <property type="match status" value="1"/>
</dbReference>
<gene>
    <name evidence="2" type="ORF">MCOR_51191</name>
</gene>
<feature type="region of interest" description="Disordered" evidence="1">
    <location>
        <begin position="273"/>
        <end position="292"/>
    </location>
</feature>
<feature type="compositionally biased region" description="Polar residues" evidence="1">
    <location>
        <begin position="273"/>
        <end position="282"/>
    </location>
</feature>
<sequence length="313" mass="35623">MILSSINFIKANTKPKLETDSKFTDFIIEKIKEEQDRRDAALGFGTTHLSKIEQKSTTCQKTTSIKTDIKVPPRVPPHNATDNTVVSIETGDGYFIGFHNMYKRIVLSDTETPNKNCIFHQKQIHGPSKEGEKEKILVAFHLNHDKTKYISVGTDKRIEISASDAELDPSNPDDRFFIIHEIDNGMVFVQPYHHKGCYFHHIDNNLTVSKFELNYRPPEEFFFKVNKIKVLETEMSSASSFGSSVTTEEVTQSQVTTNQQHHLLHEISTKSSAFSQKSQNVSKGDRKQSHKPSLFRGCFGLVSKSEKIQKKKC</sequence>
<name>A0A6J8EGF2_MYTCO</name>
<accession>A0A6J8EGF2</accession>
<organism evidence="2 3">
    <name type="scientific">Mytilus coruscus</name>
    <name type="common">Sea mussel</name>
    <dbReference type="NCBI Taxonomy" id="42192"/>
    <lineage>
        <taxon>Eukaryota</taxon>
        <taxon>Metazoa</taxon>
        <taxon>Spiralia</taxon>
        <taxon>Lophotrochozoa</taxon>
        <taxon>Mollusca</taxon>
        <taxon>Bivalvia</taxon>
        <taxon>Autobranchia</taxon>
        <taxon>Pteriomorphia</taxon>
        <taxon>Mytilida</taxon>
        <taxon>Mytiloidea</taxon>
        <taxon>Mytilidae</taxon>
        <taxon>Mytilinae</taxon>
        <taxon>Mytilus</taxon>
    </lineage>
</organism>
<dbReference type="AlphaFoldDB" id="A0A6J8EGF2"/>
<dbReference type="EMBL" id="CACVKT020008944">
    <property type="protein sequence ID" value="CAC5418782.1"/>
    <property type="molecule type" value="Genomic_DNA"/>
</dbReference>